<dbReference type="EMBL" id="MCGI01000006">
    <property type="protein sequence ID" value="ODM08343.1"/>
    <property type="molecule type" value="Genomic_DNA"/>
</dbReference>
<keyword evidence="7" id="KW-0966">Cell projection</keyword>
<keyword evidence="7" id="KW-0969">Cilium</keyword>
<evidence type="ECO:0000313" key="6">
    <source>
        <dbReference type="EMBL" id="ODM04622.1"/>
    </source>
</evidence>
<protein>
    <recommendedName>
        <fullName evidence="4 5">Flagellar hook-basal body complex protein FliE</fullName>
    </recommendedName>
</protein>
<evidence type="ECO:0000256" key="1">
    <source>
        <dbReference type="ARBA" id="ARBA00004117"/>
    </source>
</evidence>
<evidence type="ECO:0000256" key="4">
    <source>
        <dbReference type="HAMAP-Rule" id="MF_00724"/>
    </source>
</evidence>
<evidence type="ECO:0000313" key="12">
    <source>
        <dbReference type="Proteomes" id="UP000094869"/>
    </source>
</evidence>
<dbReference type="OrthoDB" id="9812413at2"/>
<dbReference type="InterPro" id="IPR001624">
    <property type="entry name" value="FliE"/>
</dbReference>
<evidence type="ECO:0000313" key="10">
    <source>
        <dbReference type="Proteomes" id="UP000094067"/>
    </source>
</evidence>
<dbReference type="Pfam" id="PF02049">
    <property type="entry name" value="FliE"/>
    <property type="match status" value="1"/>
</dbReference>
<proteinExistence type="inferred from homology"/>
<dbReference type="EMBL" id="MEHD01000035">
    <property type="protein sequence ID" value="ODR50543.1"/>
    <property type="molecule type" value="Genomic_DNA"/>
</dbReference>
<keyword evidence="7" id="KW-0282">Flagellum</keyword>
<accession>A0A1E3AHW8</accession>
<reference evidence="10 13" key="1">
    <citation type="submission" date="2016-07" db="EMBL/GenBank/DDBJ databases">
        <title>Characterization of isolates of Eisenbergiella tayi derived from blood cultures, using whole genome sequencing.</title>
        <authorList>
            <person name="Burdz T."/>
            <person name="Wiebe D."/>
            <person name="Huynh C."/>
            <person name="Bernard K."/>
        </authorList>
    </citation>
    <scope>NUCLEOTIDE SEQUENCE [LARGE SCALE GENOMIC DNA]</scope>
    <source>
        <strain evidence="6 10">NML 110608</strain>
        <strain evidence="7 13">NML 120489</strain>
    </source>
</reference>
<evidence type="ECO:0000313" key="9">
    <source>
        <dbReference type="EMBL" id="ODR50543.1"/>
    </source>
</evidence>
<evidence type="ECO:0000256" key="2">
    <source>
        <dbReference type="ARBA" id="ARBA00009272"/>
    </source>
</evidence>
<evidence type="ECO:0000313" key="13">
    <source>
        <dbReference type="Proteomes" id="UP000095003"/>
    </source>
</evidence>
<comment type="subcellular location">
    <subcellularLocation>
        <location evidence="1 4">Bacterial flagellum basal body</location>
    </subcellularLocation>
</comment>
<dbReference type="NCBIfam" id="TIGR00205">
    <property type="entry name" value="fliE"/>
    <property type="match status" value="1"/>
</dbReference>
<comment type="similarity">
    <text evidence="2 4">Belongs to the FliE family.</text>
</comment>
<dbReference type="GO" id="GO:0005198">
    <property type="term" value="F:structural molecule activity"/>
    <property type="evidence" value="ECO:0007669"/>
    <property type="project" value="UniProtKB-UniRule"/>
</dbReference>
<keyword evidence="12" id="KW-1185">Reference proteome</keyword>
<dbReference type="PANTHER" id="PTHR34653">
    <property type="match status" value="1"/>
</dbReference>
<dbReference type="HAMAP" id="MF_00724">
    <property type="entry name" value="FliE"/>
    <property type="match status" value="1"/>
</dbReference>
<reference evidence="9 12" key="2">
    <citation type="submission" date="2016-08" db="EMBL/GenBank/DDBJ databases">
        <title>Characterization of Isolates of Eisenbergiella tayi Derived from Blood Cultures, Using Whole Genome Sequencing.</title>
        <authorList>
            <person name="Bernier A.-M."/>
            <person name="Burdz T."/>
            <person name="Wiebe D."/>
            <person name="Bernard K."/>
        </authorList>
    </citation>
    <scope>NUCLEOTIDE SEQUENCE [LARGE SCALE GENOMIC DNA]</scope>
    <source>
        <strain evidence="9 12">NML120146</strain>
    </source>
</reference>
<sequence length="102" mass="11225">MFIVPITKMEPSLTLEELKKSEGSQLPSEGKEFGSFLKEAIREADQALQETSEMDRKLALGEIDDLHSAMIQAEQSAAAVEFTTQLTSKAVSAYNQIMGMQV</sequence>
<dbReference type="GeneID" id="93301529"/>
<dbReference type="PANTHER" id="PTHR34653:SF1">
    <property type="entry name" value="FLAGELLAR HOOK-BASAL BODY COMPLEX PROTEIN FLIE"/>
    <property type="match status" value="1"/>
</dbReference>
<dbReference type="Proteomes" id="UP000095003">
    <property type="component" value="Unassembled WGS sequence"/>
</dbReference>
<comment type="caution">
    <text evidence="7">The sequence shown here is derived from an EMBL/GenBank/DDBJ whole genome shotgun (WGS) entry which is preliminary data.</text>
</comment>
<dbReference type="GO" id="GO:0009425">
    <property type="term" value="C:bacterial-type flagellum basal body"/>
    <property type="evidence" value="ECO:0007669"/>
    <property type="project" value="UniProtKB-SubCell"/>
</dbReference>
<evidence type="ECO:0000313" key="8">
    <source>
        <dbReference type="EMBL" id="ODR38686.1"/>
    </source>
</evidence>
<dbReference type="GO" id="GO:0003774">
    <property type="term" value="F:cytoskeletal motor activity"/>
    <property type="evidence" value="ECO:0007669"/>
    <property type="project" value="InterPro"/>
</dbReference>
<dbReference type="AlphaFoldDB" id="A0A1E3AHW8"/>
<name>A0A1E3AHW8_9FIRM</name>
<evidence type="ECO:0000256" key="5">
    <source>
        <dbReference type="NCBIfam" id="TIGR00205"/>
    </source>
</evidence>
<gene>
    <name evidence="7" type="primary">fliE_2</name>
    <name evidence="4 6" type="synonym">fliE</name>
    <name evidence="7" type="ORF">BEH84_05668</name>
    <name evidence="8" type="ORF">BEI59_33485</name>
    <name evidence="6" type="ORF">BEI61_05431</name>
    <name evidence="9" type="ORF">BEI63_21685</name>
</gene>
<dbReference type="Proteomes" id="UP000094271">
    <property type="component" value="Unassembled WGS sequence"/>
</dbReference>
<dbReference type="Proteomes" id="UP000094067">
    <property type="component" value="Unassembled WGS sequence"/>
</dbReference>
<organism evidence="7 13">
    <name type="scientific">Eisenbergiella tayi</name>
    <dbReference type="NCBI Taxonomy" id="1432052"/>
    <lineage>
        <taxon>Bacteria</taxon>
        <taxon>Bacillati</taxon>
        <taxon>Bacillota</taxon>
        <taxon>Clostridia</taxon>
        <taxon>Lachnospirales</taxon>
        <taxon>Lachnospiraceae</taxon>
        <taxon>Eisenbergiella</taxon>
    </lineage>
</organism>
<dbReference type="Proteomes" id="UP000094869">
    <property type="component" value="Unassembled WGS sequence"/>
</dbReference>
<dbReference type="EMBL" id="MEHA01000044">
    <property type="protein sequence ID" value="ODR38686.1"/>
    <property type="molecule type" value="Genomic_DNA"/>
</dbReference>
<dbReference type="EMBL" id="MCGH01000003">
    <property type="protein sequence ID" value="ODM04622.1"/>
    <property type="molecule type" value="Genomic_DNA"/>
</dbReference>
<keyword evidence="3 4" id="KW-0975">Bacterial flagellum</keyword>
<reference evidence="8 11" key="3">
    <citation type="submission" date="2016-08" db="EMBL/GenBank/DDBJ databases">
        <authorList>
            <person name="Seilhamer J.J."/>
        </authorList>
    </citation>
    <scope>NUCLEOTIDE SEQUENCE [LARGE SCALE GENOMIC DNA]</scope>
    <source>
        <strain evidence="8 11">NML150140-1</strain>
    </source>
</reference>
<evidence type="ECO:0000256" key="3">
    <source>
        <dbReference type="ARBA" id="ARBA00023143"/>
    </source>
</evidence>
<dbReference type="GO" id="GO:0071973">
    <property type="term" value="P:bacterial-type flagellum-dependent cell motility"/>
    <property type="evidence" value="ECO:0007669"/>
    <property type="project" value="InterPro"/>
</dbReference>
<evidence type="ECO:0000313" key="11">
    <source>
        <dbReference type="Proteomes" id="UP000094271"/>
    </source>
</evidence>
<dbReference type="RefSeq" id="WP_009250516.1">
    <property type="nucleotide sequence ID" value="NZ_BAABXS010000001.1"/>
</dbReference>
<evidence type="ECO:0000313" key="7">
    <source>
        <dbReference type="EMBL" id="ODM08343.1"/>
    </source>
</evidence>